<dbReference type="PANTHER" id="PTHR43776">
    <property type="entry name" value="TRANSPORT ATP-BINDING PROTEIN"/>
    <property type="match status" value="1"/>
</dbReference>
<keyword evidence="2" id="KW-0813">Transport</keyword>
<evidence type="ECO:0000256" key="2">
    <source>
        <dbReference type="ARBA" id="ARBA00022448"/>
    </source>
</evidence>
<dbReference type="InterPro" id="IPR050319">
    <property type="entry name" value="ABC_transp_ATP-bind"/>
</dbReference>
<proteinExistence type="inferred from homology"/>
<reference evidence="6" key="1">
    <citation type="submission" date="2020-10" db="EMBL/GenBank/DDBJ databases">
        <authorList>
            <person name="Gilroy R."/>
        </authorList>
    </citation>
    <scope>NUCLEOTIDE SEQUENCE</scope>
    <source>
        <strain evidence="6">ChiHjej10B9-9673</strain>
    </source>
</reference>
<evidence type="ECO:0000256" key="4">
    <source>
        <dbReference type="ARBA" id="ARBA00022840"/>
    </source>
</evidence>
<sequence>MERENVLTEDGEEKRVLIEAKNLQRLIRVRGRKVGGKPAYVHAVDGVSFKVYENETLALVGESGCGKSTLGKTILNLVPPTGGELLYKGVNIYGLSPDEMRMMRRNMQIVFQDIGASLNPRHTIEQILMKPIMMFHPELSNDEVRERAKQLLETVGLSPAEAYMLRYPHEFSGGQRQRIGIARAIALSPKFIVADEPVSALDVSVRGQILNLFNELKRKLGLSYLFITHDMSVVRSIADRVAVMYLGKIVELADADDFFADTAHPYAQAILSATPIADPELSRSREVIDLKGELPSPVNVPAGCRFCTRCRYATDECRSVEPELEDIGGGHLCACVRRVRGEI</sequence>
<dbReference type="Proteomes" id="UP000824001">
    <property type="component" value="Unassembled WGS sequence"/>
</dbReference>
<evidence type="ECO:0000256" key="1">
    <source>
        <dbReference type="ARBA" id="ARBA00005417"/>
    </source>
</evidence>
<dbReference type="EMBL" id="DVJK01000079">
    <property type="protein sequence ID" value="HIS66492.1"/>
    <property type="molecule type" value="Genomic_DNA"/>
</dbReference>
<comment type="caution">
    <text evidence="6">The sequence shown here is derived from an EMBL/GenBank/DDBJ whole genome shotgun (WGS) entry which is preliminary data.</text>
</comment>
<keyword evidence="4 6" id="KW-0067">ATP-binding</keyword>
<keyword evidence="3" id="KW-0547">Nucleotide-binding</keyword>
<dbReference type="InterPro" id="IPR003593">
    <property type="entry name" value="AAA+_ATPase"/>
</dbReference>
<dbReference type="Gene3D" id="3.40.50.300">
    <property type="entry name" value="P-loop containing nucleotide triphosphate hydrolases"/>
    <property type="match status" value="1"/>
</dbReference>
<dbReference type="CDD" id="cd03257">
    <property type="entry name" value="ABC_NikE_OppD_transporters"/>
    <property type="match status" value="1"/>
</dbReference>
<dbReference type="SUPFAM" id="SSF52540">
    <property type="entry name" value="P-loop containing nucleoside triphosphate hydrolases"/>
    <property type="match status" value="1"/>
</dbReference>
<evidence type="ECO:0000313" key="6">
    <source>
        <dbReference type="EMBL" id="HIS66492.1"/>
    </source>
</evidence>
<evidence type="ECO:0000259" key="5">
    <source>
        <dbReference type="PROSITE" id="PS50893"/>
    </source>
</evidence>
<dbReference type="NCBIfam" id="TIGR01727">
    <property type="entry name" value="oligo_HPY"/>
    <property type="match status" value="1"/>
</dbReference>
<dbReference type="GO" id="GO:0015833">
    <property type="term" value="P:peptide transport"/>
    <property type="evidence" value="ECO:0007669"/>
    <property type="project" value="InterPro"/>
</dbReference>
<dbReference type="PANTHER" id="PTHR43776:SF7">
    <property type="entry name" value="D,D-DIPEPTIDE TRANSPORT ATP-BINDING PROTEIN DDPF-RELATED"/>
    <property type="match status" value="1"/>
</dbReference>
<dbReference type="PROSITE" id="PS50893">
    <property type="entry name" value="ABC_TRANSPORTER_2"/>
    <property type="match status" value="1"/>
</dbReference>
<organism evidence="6 7">
    <name type="scientific">Candidatus Scatomorpha merdipullorum</name>
    <dbReference type="NCBI Taxonomy" id="2840927"/>
    <lineage>
        <taxon>Bacteria</taxon>
        <taxon>Bacillati</taxon>
        <taxon>Bacillota</taxon>
        <taxon>Clostridia</taxon>
        <taxon>Eubacteriales</taxon>
        <taxon>Candidatus Scatomorpha</taxon>
    </lineage>
</organism>
<dbReference type="InterPro" id="IPR003439">
    <property type="entry name" value="ABC_transporter-like_ATP-bd"/>
</dbReference>
<gene>
    <name evidence="6" type="ORF">IAC18_02895</name>
</gene>
<dbReference type="Pfam" id="PF00005">
    <property type="entry name" value="ABC_tran"/>
    <property type="match status" value="1"/>
</dbReference>
<dbReference type="InterPro" id="IPR013563">
    <property type="entry name" value="Oligopep_ABC_C"/>
</dbReference>
<evidence type="ECO:0000313" key="7">
    <source>
        <dbReference type="Proteomes" id="UP000824001"/>
    </source>
</evidence>
<name>A0A9D1FCI7_9FIRM</name>
<protein>
    <submittedName>
        <fullName evidence="6">ATP-binding cassette domain-containing protein</fullName>
    </submittedName>
</protein>
<dbReference type="AlphaFoldDB" id="A0A9D1FCI7"/>
<dbReference type="FunFam" id="3.40.50.300:FF:000016">
    <property type="entry name" value="Oligopeptide ABC transporter ATP-binding component"/>
    <property type="match status" value="1"/>
</dbReference>
<dbReference type="GO" id="GO:0005524">
    <property type="term" value="F:ATP binding"/>
    <property type="evidence" value="ECO:0007669"/>
    <property type="project" value="UniProtKB-KW"/>
</dbReference>
<dbReference type="GO" id="GO:0055085">
    <property type="term" value="P:transmembrane transport"/>
    <property type="evidence" value="ECO:0007669"/>
    <property type="project" value="UniProtKB-ARBA"/>
</dbReference>
<comment type="similarity">
    <text evidence="1">Belongs to the ABC transporter superfamily.</text>
</comment>
<dbReference type="InterPro" id="IPR027417">
    <property type="entry name" value="P-loop_NTPase"/>
</dbReference>
<dbReference type="SMART" id="SM00382">
    <property type="entry name" value="AAA"/>
    <property type="match status" value="1"/>
</dbReference>
<accession>A0A9D1FCI7</accession>
<reference evidence="6" key="2">
    <citation type="journal article" date="2021" name="PeerJ">
        <title>Extensive microbial diversity within the chicken gut microbiome revealed by metagenomics and culture.</title>
        <authorList>
            <person name="Gilroy R."/>
            <person name="Ravi A."/>
            <person name="Getino M."/>
            <person name="Pursley I."/>
            <person name="Horton D.L."/>
            <person name="Alikhan N.F."/>
            <person name="Baker D."/>
            <person name="Gharbi K."/>
            <person name="Hall N."/>
            <person name="Watson M."/>
            <person name="Adriaenssens E.M."/>
            <person name="Foster-Nyarko E."/>
            <person name="Jarju S."/>
            <person name="Secka A."/>
            <person name="Antonio M."/>
            <person name="Oren A."/>
            <person name="Chaudhuri R.R."/>
            <person name="La Ragione R."/>
            <person name="Hildebrand F."/>
            <person name="Pallen M.J."/>
        </authorList>
    </citation>
    <scope>NUCLEOTIDE SEQUENCE</scope>
    <source>
        <strain evidence="6">ChiHjej10B9-9673</strain>
    </source>
</reference>
<dbReference type="GO" id="GO:0016887">
    <property type="term" value="F:ATP hydrolysis activity"/>
    <property type="evidence" value="ECO:0007669"/>
    <property type="project" value="InterPro"/>
</dbReference>
<dbReference type="Pfam" id="PF08352">
    <property type="entry name" value="oligo_HPY"/>
    <property type="match status" value="1"/>
</dbReference>
<dbReference type="PROSITE" id="PS00211">
    <property type="entry name" value="ABC_TRANSPORTER_1"/>
    <property type="match status" value="1"/>
</dbReference>
<evidence type="ECO:0000256" key="3">
    <source>
        <dbReference type="ARBA" id="ARBA00022741"/>
    </source>
</evidence>
<dbReference type="InterPro" id="IPR017871">
    <property type="entry name" value="ABC_transporter-like_CS"/>
</dbReference>
<feature type="domain" description="ABC transporter" evidence="5">
    <location>
        <begin position="29"/>
        <end position="271"/>
    </location>
</feature>